<dbReference type="PATRIC" id="fig|1160705.3.peg.8187"/>
<sequence length="82" mass="8702">MTGHHEHRGNRYDRARSKEEPGSHSGAESQAQERSVPGTAGAKEGYQPERGTTAGKPLEGIETEERASKKPDGEGGGASTDR</sequence>
<proteinExistence type="predicted"/>
<gene>
    <name evidence="2" type="ORF">STVIR_8287</name>
</gene>
<feature type="compositionally biased region" description="Basic and acidic residues" evidence="1">
    <location>
        <begin position="63"/>
        <end position="73"/>
    </location>
</feature>
<evidence type="ECO:0000313" key="3">
    <source>
        <dbReference type="Proteomes" id="UP000011205"/>
    </source>
</evidence>
<name>L8P612_STRVR</name>
<reference evidence="2 3" key="1">
    <citation type="journal article" date="2013" name="Genome Announc.">
        <title>Draft Genome Sequence of Streptomyces viridochromogenes Strain Tu57, Producer of Avilamycin.</title>
        <authorList>
            <person name="Gruning B.A."/>
            <person name="Erxleben A."/>
            <person name="Hahnlein A."/>
            <person name="Gunther S."/>
        </authorList>
    </citation>
    <scope>NUCLEOTIDE SEQUENCE [LARGE SCALE GENOMIC DNA]</scope>
    <source>
        <strain evidence="2 3">Tue57</strain>
    </source>
</reference>
<evidence type="ECO:0000313" key="2">
    <source>
        <dbReference type="EMBL" id="ELS50742.1"/>
    </source>
</evidence>
<dbReference type="EMBL" id="AMLP01000266">
    <property type="protein sequence ID" value="ELS50742.1"/>
    <property type="molecule type" value="Genomic_DNA"/>
</dbReference>
<feature type="compositionally biased region" description="Basic and acidic residues" evidence="1">
    <location>
        <begin position="9"/>
        <end position="22"/>
    </location>
</feature>
<protein>
    <submittedName>
        <fullName evidence="2">Uncharacterized protein</fullName>
    </submittedName>
</protein>
<dbReference type="RefSeq" id="WP_004003751.1">
    <property type="nucleotide sequence ID" value="NZ_AMLP01000266.1"/>
</dbReference>
<feature type="region of interest" description="Disordered" evidence="1">
    <location>
        <begin position="1"/>
        <end position="82"/>
    </location>
</feature>
<organism evidence="2 3">
    <name type="scientific">Streptomyces viridochromogenes Tue57</name>
    <dbReference type="NCBI Taxonomy" id="1160705"/>
    <lineage>
        <taxon>Bacteria</taxon>
        <taxon>Bacillati</taxon>
        <taxon>Actinomycetota</taxon>
        <taxon>Actinomycetes</taxon>
        <taxon>Kitasatosporales</taxon>
        <taxon>Streptomycetaceae</taxon>
        <taxon>Streptomyces</taxon>
    </lineage>
</organism>
<dbReference type="Proteomes" id="UP000011205">
    <property type="component" value="Unassembled WGS sequence"/>
</dbReference>
<evidence type="ECO:0000256" key="1">
    <source>
        <dbReference type="SAM" id="MobiDB-lite"/>
    </source>
</evidence>
<dbReference type="AlphaFoldDB" id="L8P612"/>
<accession>L8P612</accession>
<comment type="caution">
    <text evidence="2">The sequence shown here is derived from an EMBL/GenBank/DDBJ whole genome shotgun (WGS) entry which is preliminary data.</text>
</comment>